<dbReference type="PANTHER" id="PTHR15907">
    <property type="entry name" value="DUF614 FAMILY PROTEIN-RELATED"/>
    <property type="match status" value="1"/>
</dbReference>
<dbReference type="AlphaFoldDB" id="A0A7S2EUQ4"/>
<keyword evidence="1" id="KW-0472">Membrane</keyword>
<dbReference type="InterPro" id="IPR006461">
    <property type="entry name" value="PLAC_motif_containing"/>
</dbReference>
<protein>
    <recommendedName>
        <fullName evidence="3">PLAC8 family protein</fullName>
    </recommendedName>
</protein>
<evidence type="ECO:0008006" key="3">
    <source>
        <dbReference type="Google" id="ProtNLM"/>
    </source>
</evidence>
<proteinExistence type="predicted"/>
<dbReference type="Pfam" id="PF04749">
    <property type="entry name" value="PLAC8"/>
    <property type="match status" value="1"/>
</dbReference>
<keyword evidence="1" id="KW-1133">Transmembrane helix</keyword>
<organism evidence="2">
    <name type="scientific">Ditylum brightwellii</name>
    <dbReference type="NCBI Taxonomy" id="49249"/>
    <lineage>
        <taxon>Eukaryota</taxon>
        <taxon>Sar</taxon>
        <taxon>Stramenopiles</taxon>
        <taxon>Ochrophyta</taxon>
        <taxon>Bacillariophyta</taxon>
        <taxon>Mediophyceae</taxon>
        <taxon>Lithodesmiophycidae</taxon>
        <taxon>Lithodesmiales</taxon>
        <taxon>Lithodesmiaceae</taxon>
        <taxon>Ditylum</taxon>
    </lineage>
</organism>
<dbReference type="NCBIfam" id="TIGR01571">
    <property type="entry name" value="A_thal_Cys_rich"/>
    <property type="match status" value="1"/>
</dbReference>
<evidence type="ECO:0000256" key="1">
    <source>
        <dbReference type="SAM" id="Phobius"/>
    </source>
</evidence>
<name>A0A7S2EUQ4_9STRA</name>
<reference evidence="2" key="1">
    <citation type="submission" date="2021-01" db="EMBL/GenBank/DDBJ databases">
        <authorList>
            <person name="Corre E."/>
            <person name="Pelletier E."/>
            <person name="Niang G."/>
            <person name="Scheremetjew M."/>
            <person name="Finn R."/>
            <person name="Kale V."/>
            <person name="Holt S."/>
            <person name="Cochrane G."/>
            <person name="Meng A."/>
            <person name="Brown T."/>
            <person name="Cohen L."/>
        </authorList>
    </citation>
    <scope>NUCLEOTIDE SEQUENCE</scope>
    <source>
        <strain evidence="2">Pop2</strain>
    </source>
</reference>
<sequence>MSRRELLQMVTVEAPADLPEGYKIEVTQQSVVYAVEVPKGGVVKGQSFTGVGSVVISEVPMGEWRDDLFDCCALGPCHPSLLCSFFCAPIVTSQVMTRMKLNWFGNAGSKEEVKQTFNFVCGLTIVYTIISKILDLFLITYDNYGLPNPSAWLATKNIIGVVFFVYSIVIILRTRSAIRRKYDIPERHCGGCEDCCCSLWCIPCTVAQMARHTSDYNKRKAKIFTKDGLEEVSNDDTYISMA</sequence>
<evidence type="ECO:0000313" key="2">
    <source>
        <dbReference type="EMBL" id="CAD9357844.1"/>
    </source>
</evidence>
<keyword evidence="1" id="KW-0812">Transmembrane</keyword>
<feature type="transmembrane region" description="Helical" evidence="1">
    <location>
        <begin position="151"/>
        <end position="172"/>
    </location>
</feature>
<accession>A0A7S2EUQ4</accession>
<feature type="transmembrane region" description="Helical" evidence="1">
    <location>
        <begin position="117"/>
        <end position="139"/>
    </location>
</feature>
<gene>
    <name evidence="2" type="ORF">DBRI1063_LOCUS25212</name>
</gene>
<dbReference type="EMBL" id="HBGN01039406">
    <property type="protein sequence ID" value="CAD9357844.1"/>
    <property type="molecule type" value="Transcribed_RNA"/>
</dbReference>